<comment type="catalytic activity">
    <reaction evidence="13">
        <text>2'-deoxycytidine + H2O + H(+) = 2'-deoxyuridine + NH4(+)</text>
        <dbReference type="Rhea" id="RHEA:13433"/>
        <dbReference type="ChEBI" id="CHEBI:15377"/>
        <dbReference type="ChEBI" id="CHEBI:15378"/>
        <dbReference type="ChEBI" id="CHEBI:15698"/>
        <dbReference type="ChEBI" id="CHEBI:16450"/>
        <dbReference type="ChEBI" id="CHEBI:28938"/>
        <dbReference type="EC" id="3.5.4.5"/>
    </reaction>
</comment>
<dbReference type="Gene3D" id="3.40.140.10">
    <property type="entry name" value="Cytidine Deaminase, domain 2"/>
    <property type="match status" value="1"/>
</dbReference>
<dbReference type="PANTHER" id="PTHR11644:SF11">
    <property type="entry name" value="CYTIDINE DEAMINASE"/>
    <property type="match status" value="1"/>
</dbReference>
<evidence type="ECO:0000256" key="7">
    <source>
        <dbReference type="ARBA" id="ARBA00022833"/>
    </source>
</evidence>
<evidence type="ECO:0000256" key="8">
    <source>
        <dbReference type="ARBA" id="ARBA00032005"/>
    </source>
</evidence>
<dbReference type="GO" id="GO:0005829">
    <property type="term" value="C:cytosol"/>
    <property type="evidence" value="ECO:0007669"/>
    <property type="project" value="TreeGrafter"/>
</dbReference>
<dbReference type="CDD" id="cd01283">
    <property type="entry name" value="cytidine_deaminase"/>
    <property type="match status" value="1"/>
</dbReference>
<dbReference type="WBParaSite" id="SMUV_0000929401-mRNA-1">
    <property type="protein sequence ID" value="SMUV_0000929401-mRNA-1"/>
    <property type="gene ID" value="SMUV_0000929401"/>
</dbReference>
<evidence type="ECO:0000256" key="11">
    <source>
        <dbReference type="PIRSR" id="PIRSR606262-2"/>
    </source>
</evidence>
<dbReference type="InterPro" id="IPR050202">
    <property type="entry name" value="Cyt/Deoxycyt_deaminase"/>
</dbReference>
<feature type="domain" description="CMP/dCMP-type deaminase" evidence="14">
    <location>
        <begin position="1"/>
        <end position="127"/>
    </location>
</feature>
<dbReference type="GO" id="GO:0072527">
    <property type="term" value="P:pyrimidine-containing compound metabolic process"/>
    <property type="evidence" value="ECO:0007669"/>
    <property type="project" value="UniProtKB-ARBA"/>
</dbReference>
<evidence type="ECO:0000256" key="3">
    <source>
        <dbReference type="ARBA" id="ARBA00006576"/>
    </source>
</evidence>
<evidence type="ECO:0000256" key="6">
    <source>
        <dbReference type="ARBA" id="ARBA00022801"/>
    </source>
</evidence>
<dbReference type="GO" id="GO:0042802">
    <property type="term" value="F:identical protein binding"/>
    <property type="evidence" value="ECO:0007669"/>
    <property type="project" value="UniProtKB-ARBA"/>
</dbReference>
<dbReference type="NCBIfam" id="TIGR01354">
    <property type="entry name" value="cyt_deam_tetra"/>
    <property type="match status" value="1"/>
</dbReference>
<dbReference type="Proteomes" id="UP000046393">
    <property type="component" value="Unplaced"/>
</dbReference>
<dbReference type="EC" id="3.5.4.5" evidence="4 13"/>
<evidence type="ECO:0000259" key="14">
    <source>
        <dbReference type="PROSITE" id="PS51747"/>
    </source>
</evidence>
<feature type="binding site" evidence="12">
    <location>
        <position position="53"/>
    </location>
    <ligand>
        <name>Zn(2+)</name>
        <dbReference type="ChEBI" id="CHEBI:29105"/>
        <note>catalytic</note>
    </ligand>
</feature>
<organism evidence="15 16">
    <name type="scientific">Syphacia muris</name>
    <dbReference type="NCBI Taxonomy" id="451379"/>
    <lineage>
        <taxon>Eukaryota</taxon>
        <taxon>Metazoa</taxon>
        <taxon>Ecdysozoa</taxon>
        <taxon>Nematoda</taxon>
        <taxon>Chromadorea</taxon>
        <taxon>Rhabditida</taxon>
        <taxon>Spirurina</taxon>
        <taxon>Oxyuridomorpha</taxon>
        <taxon>Oxyuroidea</taxon>
        <taxon>Oxyuridae</taxon>
        <taxon>Syphacia</taxon>
    </lineage>
</organism>
<evidence type="ECO:0000256" key="12">
    <source>
        <dbReference type="PIRSR" id="PIRSR606262-3"/>
    </source>
</evidence>
<accession>A0A0N5AWJ4</accession>
<dbReference type="InterPro" id="IPR016192">
    <property type="entry name" value="APOBEC/CMP_deaminase_Zn-bd"/>
</dbReference>
<dbReference type="STRING" id="451379.A0A0N5AWJ4"/>
<dbReference type="InterPro" id="IPR006262">
    <property type="entry name" value="Cyt_deam_tetra"/>
</dbReference>
<dbReference type="InterPro" id="IPR002125">
    <property type="entry name" value="CMP_dCMP_dom"/>
</dbReference>
<comment type="cofactor">
    <cofactor evidence="1 12 13">
        <name>Zn(2+)</name>
        <dbReference type="ChEBI" id="CHEBI:29105"/>
    </cofactor>
</comment>
<dbReference type="PROSITE" id="PS51747">
    <property type="entry name" value="CYT_DCMP_DEAMINASES_2"/>
    <property type="match status" value="1"/>
</dbReference>
<feature type="active site" description="Proton donor" evidence="10">
    <location>
        <position position="55"/>
    </location>
</feature>
<evidence type="ECO:0000256" key="10">
    <source>
        <dbReference type="PIRSR" id="PIRSR606262-1"/>
    </source>
</evidence>
<sequence>MDDKALVAKAIKAMERAYVPYSKFPVGAALLCKDGTVITGANIENSSYGATICAERSAVVRACAEGHRDFVALAVSTELEEPASPCGICRQVLIEFGDFKVIMASSNSDKTIVTSTYGLLPYAFTPKSLEDHAKQAKK</sequence>
<dbReference type="GO" id="GO:0004126">
    <property type="term" value="F:cytidine deaminase activity"/>
    <property type="evidence" value="ECO:0007669"/>
    <property type="project" value="UniProtKB-UniRule"/>
</dbReference>
<feature type="binding site" evidence="11">
    <location>
        <begin position="42"/>
        <end position="48"/>
    </location>
    <ligand>
        <name>substrate</name>
    </ligand>
</feature>
<comment type="function">
    <text evidence="2 13">This enzyme scavenges exogenous and endogenous cytidine and 2'-deoxycytidine for UMP synthesis.</text>
</comment>
<evidence type="ECO:0000256" key="4">
    <source>
        <dbReference type="ARBA" id="ARBA00012783"/>
    </source>
</evidence>
<dbReference type="FunFam" id="3.40.140.10:FF:000008">
    <property type="entry name" value="Cytidine deaminase"/>
    <property type="match status" value="1"/>
</dbReference>
<dbReference type="PANTHER" id="PTHR11644">
    <property type="entry name" value="CYTIDINE DEAMINASE"/>
    <property type="match status" value="1"/>
</dbReference>
<dbReference type="InterPro" id="IPR016193">
    <property type="entry name" value="Cytidine_deaminase-like"/>
</dbReference>
<dbReference type="AlphaFoldDB" id="A0A0N5AWJ4"/>
<evidence type="ECO:0000313" key="15">
    <source>
        <dbReference type="Proteomes" id="UP000046393"/>
    </source>
</evidence>
<comment type="similarity">
    <text evidence="3 13">Belongs to the cytidine and deoxycytidylate deaminase family.</text>
</comment>
<evidence type="ECO:0000256" key="5">
    <source>
        <dbReference type="ARBA" id="ARBA00022723"/>
    </source>
</evidence>
<dbReference type="GO" id="GO:0008270">
    <property type="term" value="F:zinc ion binding"/>
    <property type="evidence" value="ECO:0007669"/>
    <property type="project" value="UniProtKB-UniRule"/>
</dbReference>
<reference evidence="16" key="1">
    <citation type="submission" date="2017-02" db="UniProtKB">
        <authorList>
            <consortium name="WormBaseParasite"/>
        </authorList>
    </citation>
    <scope>IDENTIFICATION</scope>
</reference>
<dbReference type="NCBIfam" id="NF004064">
    <property type="entry name" value="PRK05578.1"/>
    <property type="match status" value="1"/>
</dbReference>
<evidence type="ECO:0000256" key="2">
    <source>
        <dbReference type="ARBA" id="ARBA00003949"/>
    </source>
</evidence>
<comment type="catalytic activity">
    <reaction evidence="9 13">
        <text>cytidine + H2O + H(+) = uridine + NH4(+)</text>
        <dbReference type="Rhea" id="RHEA:16069"/>
        <dbReference type="ChEBI" id="CHEBI:15377"/>
        <dbReference type="ChEBI" id="CHEBI:15378"/>
        <dbReference type="ChEBI" id="CHEBI:16704"/>
        <dbReference type="ChEBI" id="CHEBI:17562"/>
        <dbReference type="ChEBI" id="CHEBI:28938"/>
        <dbReference type="EC" id="3.5.4.5"/>
    </reaction>
</comment>
<keyword evidence="15" id="KW-1185">Reference proteome</keyword>
<name>A0A0N5AWJ4_9BILA</name>
<protein>
    <recommendedName>
        <fullName evidence="4 13">Cytidine deaminase</fullName>
        <ecNumber evidence="4 13">3.5.4.5</ecNumber>
    </recommendedName>
    <alternativeName>
        <fullName evidence="8 13">Cytidine aminohydrolase</fullName>
    </alternativeName>
</protein>
<dbReference type="Pfam" id="PF00383">
    <property type="entry name" value="dCMP_cyt_deam_1"/>
    <property type="match status" value="1"/>
</dbReference>
<evidence type="ECO:0000256" key="9">
    <source>
        <dbReference type="ARBA" id="ARBA00049558"/>
    </source>
</evidence>
<evidence type="ECO:0000313" key="16">
    <source>
        <dbReference type="WBParaSite" id="SMUV_0000929401-mRNA-1"/>
    </source>
</evidence>
<keyword evidence="6 13" id="KW-0378">Hydrolase</keyword>
<evidence type="ECO:0000256" key="1">
    <source>
        <dbReference type="ARBA" id="ARBA00001947"/>
    </source>
</evidence>
<dbReference type="PROSITE" id="PS00903">
    <property type="entry name" value="CYT_DCMP_DEAMINASES_1"/>
    <property type="match status" value="1"/>
</dbReference>
<evidence type="ECO:0000256" key="13">
    <source>
        <dbReference type="RuleBase" id="RU364006"/>
    </source>
</evidence>
<dbReference type="SUPFAM" id="SSF53927">
    <property type="entry name" value="Cytidine deaminase-like"/>
    <property type="match status" value="1"/>
</dbReference>
<dbReference type="GO" id="GO:0055086">
    <property type="term" value="P:nucleobase-containing small molecule metabolic process"/>
    <property type="evidence" value="ECO:0007669"/>
    <property type="project" value="UniProtKB-ARBA"/>
</dbReference>
<feature type="binding site" evidence="12">
    <location>
        <position position="89"/>
    </location>
    <ligand>
        <name>Zn(2+)</name>
        <dbReference type="ChEBI" id="CHEBI:29105"/>
        <note>catalytic</note>
    </ligand>
</feature>
<feature type="binding site" evidence="12">
    <location>
        <position position="86"/>
    </location>
    <ligand>
        <name>Zn(2+)</name>
        <dbReference type="ChEBI" id="CHEBI:29105"/>
        <note>catalytic</note>
    </ligand>
</feature>
<proteinExistence type="inferred from homology"/>
<keyword evidence="5 12" id="KW-0479">Metal-binding</keyword>
<keyword evidence="7 12" id="KW-0862">Zinc</keyword>